<keyword evidence="2" id="KW-1185">Reference proteome</keyword>
<evidence type="ECO:0008006" key="3">
    <source>
        <dbReference type="Google" id="ProtNLM"/>
    </source>
</evidence>
<comment type="caution">
    <text evidence="1">The sequence shown here is derived from an EMBL/GenBank/DDBJ whole genome shotgun (WGS) entry which is preliminary data.</text>
</comment>
<dbReference type="Pfam" id="PF00067">
    <property type="entry name" value="p450"/>
    <property type="match status" value="1"/>
</dbReference>
<evidence type="ECO:0000313" key="1">
    <source>
        <dbReference type="EMBL" id="KAK3171760.1"/>
    </source>
</evidence>
<dbReference type="Proteomes" id="UP001276659">
    <property type="component" value="Unassembled WGS sequence"/>
</dbReference>
<dbReference type="GO" id="GO:0020037">
    <property type="term" value="F:heme binding"/>
    <property type="evidence" value="ECO:0007669"/>
    <property type="project" value="InterPro"/>
</dbReference>
<dbReference type="GO" id="GO:0016705">
    <property type="term" value="F:oxidoreductase activity, acting on paired donors, with incorporation or reduction of molecular oxygen"/>
    <property type="evidence" value="ECO:0007669"/>
    <property type="project" value="InterPro"/>
</dbReference>
<organism evidence="1 2">
    <name type="scientific">Lepraria neglecta</name>
    <dbReference type="NCBI Taxonomy" id="209136"/>
    <lineage>
        <taxon>Eukaryota</taxon>
        <taxon>Fungi</taxon>
        <taxon>Dikarya</taxon>
        <taxon>Ascomycota</taxon>
        <taxon>Pezizomycotina</taxon>
        <taxon>Lecanoromycetes</taxon>
        <taxon>OSLEUM clade</taxon>
        <taxon>Lecanoromycetidae</taxon>
        <taxon>Lecanorales</taxon>
        <taxon>Lecanorineae</taxon>
        <taxon>Stereocaulaceae</taxon>
        <taxon>Lepraria</taxon>
    </lineage>
</organism>
<accession>A0AAE0DJM2</accession>
<dbReference type="GO" id="GO:0004497">
    <property type="term" value="F:monooxygenase activity"/>
    <property type="evidence" value="ECO:0007669"/>
    <property type="project" value="InterPro"/>
</dbReference>
<gene>
    <name evidence="1" type="ORF">OEA41_003844</name>
</gene>
<dbReference type="Gene3D" id="1.10.630.10">
    <property type="entry name" value="Cytochrome P450"/>
    <property type="match status" value="1"/>
</dbReference>
<sequence length="189" mass="21391">MLIPVGIIVGIAPNHLSFNDNSAQKIIYGLGTENVTSMKKDRRFFTSEVDHSMNIINECDKEEHSRMRRMLSFAFSMSNLMRNEDVLIRRTDELLDVIGGAKSEDWKKGVNVVEKLNYMTFNIIGELSFGDSLDLRLKEQPADRYHWADVIIKTTYVNDVKRAVVCVSGLFSPGMVPACLQQKDTLPAC</sequence>
<protein>
    <recommendedName>
        <fullName evidence="3">Cytochrome P450</fullName>
    </recommendedName>
</protein>
<dbReference type="InterPro" id="IPR001128">
    <property type="entry name" value="Cyt_P450"/>
</dbReference>
<dbReference type="SUPFAM" id="SSF48264">
    <property type="entry name" value="Cytochrome P450"/>
    <property type="match status" value="1"/>
</dbReference>
<name>A0AAE0DJM2_9LECA</name>
<evidence type="ECO:0000313" key="2">
    <source>
        <dbReference type="Proteomes" id="UP001276659"/>
    </source>
</evidence>
<dbReference type="InterPro" id="IPR036396">
    <property type="entry name" value="Cyt_P450_sf"/>
</dbReference>
<dbReference type="GO" id="GO:0005506">
    <property type="term" value="F:iron ion binding"/>
    <property type="evidence" value="ECO:0007669"/>
    <property type="project" value="InterPro"/>
</dbReference>
<dbReference type="AlphaFoldDB" id="A0AAE0DJM2"/>
<reference evidence="1" key="1">
    <citation type="submission" date="2022-11" db="EMBL/GenBank/DDBJ databases">
        <title>Chromosomal genome sequence assembly and mating type (MAT) locus characterization of the leprose asexual lichenized fungus Lepraria neglecta (Nyl.) Erichsen.</title>
        <authorList>
            <person name="Allen J.L."/>
            <person name="Pfeffer B."/>
        </authorList>
    </citation>
    <scope>NUCLEOTIDE SEQUENCE</scope>
    <source>
        <strain evidence="1">Allen 5258</strain>
    </source>
</reference>
<proteinExistence type="predicted"/>
<dbReference type="EMBL" id="JASNWA010000008">
    <property type="protein sequence ID" value="KAK3171760.1"/>
    <property type="molecule type" value="Genomic_DNA"/>
</dbReference>